<dbReference type="EMBL" id="CP011801">
    <property type="protein sequence ID" value="ALA60246.1"/>
    <property type="molecule type" value="Genomic_DNA"/>
</dbReference>
<evidence type="ECO:0000259" key="3">
    <source>
        <dbReference type="PROSITE" id="PS51371"/>
    </source>
</evidence>
<evidence type="ECO:0000256" key="2">
    <source>
        <dbReference type="PROSITE-ProRule" id="PRU00703"/>
    </source>
</evidence>
<dbReference type="Gene3D" id="3.10.580.10">
    <property type="entry name" value="CBS-domain"/>
    <property type="match status" value="1"/>
</dbReference>
<dbReference type="PANTHER" id="PTHR43080:SF26">
    <property type="entry name" value="REGULATORY PROTEIN"/>
    <property type="match status" value="1"/>
</dbReference>
<dbReference type="InterPro" id="IPR046342">
    <property type="entry name" value="CBS_dom_sf"/>
</dbReference>
<sequence>MPPKKKARAAGPQDFQSMTVKQVMETQVQCAGLTTKGDVIASLMIEGFGSVPVLDGRRKLMGIVSEHDLLGALDDGHELGTVTARDVMTGNPYSVRPETTLGTLVHVLRASDLVRVPVVDERDRLIGIVARRDVLRTYVGGGTRKRK</sequence>
<reference evidence="4 5" key="1">
    <citation type="journal article" date="2015" name="Proc. Natl. Acad. Sci. U.S.A.">
        <title>Expanded metabolic versatility of ubiquitous nitrite-oxidizing bacteria from the genus Nitrospira.</title>
        <authorList>
            <person name="Koch H."/>
            <person name="Lucker S."/>
            <person name="Albertsen M."/>
            <person name="Kitzinger K."/>
            <person name="Herbold C."/>
            <person name="Spieck E."/>
            <person name="Nielsen P.H."/>
            <person name="Wagner M."/>
            <person name="Daims H."/>
        </authorList>
    </citation>
    <scope>NUCLEOTIDE SEQUENCE [LARGE SCALE GENOMIC DNA]</scope>
    <source>
        <strain evidence="4 5">NSP M-1</strain>
    </source>
</reference>
<dbReference type="InterPro" id="IPR051257">
    <property type="entry name" value="Diverse_CBS-Domain"/>
</dbReference>
<dbReference type="Proteomes" id="UP000069205">
    <property type="component" value="Chromosome"/>
</dbReference>
<dbReference type="Pfam" id="PF00571">
    <property type="entry name" value="CBS"/>
    <property type="match status" value="2"/>
</dbReference>
<dbReference type="PANTHER" id="PTHR43080">
    <property type="entry name" value="CBS DOMAIN-CONTAINING PROTEIN CBSX3, MITOCHONDRIAL"/>
    <property type="match status" value="1"/>
</dbReference>
<dbReference type="AlphaFoldDB" id="A0A0K2GH30"/>
<evidence type="ECO:0000313" key="4">
    <source>
        <dbReference type="EMBL" id="ALA60246.1"/>
    </source>
</evidence>
<keyword evidence="1 2" id="KW-0129">CBS domain</keyword>
<dbReference type="OrthoDB" id="9794094at2"/>
<dbReference type="KEGG" id="nmv:NITMOv2_3859"/>
<dbReference type="PATRIC" id="fig|42253.5.peg.3804"/>
<dbReference type="RefSeq" id="WP_053381129.1">
    <property type="nucleotide sequence ID" value="NZ_CP011801.1"/>
</dbReference>
<evidence type="ECO:0000256" key="1">
    <source>
        <dbReference type="ARBA" id="ARBA00023122"/>
    </source>
</evidence>
<dbReference type="STRING" id="42253.NITMOv2_3859"/>
<feature type="domain" description="CBS" evidence="3">
    <location>
        <begin position="24"/>
        <end position="79"/>
    </location>
</feature>
<name>A0A0K2GH30_NITMO</name>
<evidence type="ECO:0000313" key="5">
    <source>
        <dbReference type="Proteomes" id="UP000069205"/>
    </source>
</evidence>
<organism evidence="4 5">
    <name type="scientific">Nitrospira moscoviensis</name>
    <dbReference type="NCBI Taxonomy" id="42253"/>
    <lineage>
        <taxon>Bacteria</taxon>
        <taxon>Pseudomonadati</taxon>
        <taxon>Nitrospirota</taxon>
        <taxon>Nitrospiria</taxon>
        <taxon>Nitrospirales</taxon>
        <taxon>Nitrospiraceae</taxon>
        <taxon>Nitrospira</taxon>
    </lineage>
</organism>
<protein>
    <recommendedName>
        <fullName evidence="3">CBS domain-containing protein</fullName>
    </recommendedName>
</protein>
<dbReference type="SMART" id="SM00116">
    <property type="entry name" value="CBS"/>
    <property type="match status" value="2"/>
</dbReference>
<dbReference type="CDD" id="cd02205">
    <property type="entry name" value="CBS_pair_SF"/>
    <property type="match status" value="1"/>
</dbReference>
<dbReference type="PROSITE" id="PS51371">
    <property type="entry name" value="CBS"/>
    <property type="match status" value="2"/>
</dbReference>
<dbReference type="SUPFAM" id="SSF54631">
    <property type="entry name" value="CBS-domain pair"/>
    <property type="match status" value="1"/>
</dbReference>
<accession>A0A0K2GH30</accession>
<keyword evidence="5" id="KW-1185">Reference proteome</keyword>
<dbReference type="InterPro" id="IPR000644">
    <property type="entry name" value="CBS_dom"/>
</dbReference>
<feature type="domain" description="CBS" evidence="3">
    <location>
        <begin position="88"/>
        <end position="146"/>
    </location>
</feature>
<proteinExistence type="predicted"/>
<gene>
    <name evidence="4" type="ORF">NITMOv2_3859</name>
</gene>